<evidence type="ECO:0000256" key="1">
    <source>
        <dbReference type="ARBA" id="ARBA00023015"/>
    </source>
</evidence>
<evidence type="ECO:0000313" key="5">
    <source>
        <dbReference type="EMBL" id="TCJ84655.1"/>
    </source>
</evidence>
<reference evidence="5 6" key="1">
    <citation type="submission" date="2019-03" db="EMBL/GenBank/DDBJ databases">
        <title>Genomic Encyclopedia of Type Strains, Phase IV (KMG-IV): sequencing the most valuable type-strain genomes for metagenomic binning, comparative biology and taxonomic classification.</title>
        <authorList>
            <person name="Goeker M."/>
        </authorList>
    </citation>
    <scope>NUCLEOTIDE SEQUENCE [LARGE SCALE GENOMIC DNA]</scope>
    <source>
        <strain evidence="5 6">DSM 24830</strain>
    </source>
</reference>
<dbReference type="OrthoDB" id="9783876at2"/>
<dbReference type="InterPro" id="IPR018062">
    <property type="entry name" value="HTH_AraC-typ_CS"/>
</dbReference>
<proteinExistence type="predicted"/>
<evidence type="ECO:0000259" key="4">
    <source>
        <dbReference type="PROSITE" id="PS01124"/>
    </source>
</evidence>
<keyword evidence="1" id="KW-0805">Transcription regulation</keyword>
<organism evidence="5 6">
    <name type="scientific">Cocleimonas flava</name>
    <dbReference type="NCBI Taxonomy" id="634765"/>
    <lineage>
        <taxon>Bacteria</taxon>
        <taxon>Pseudomonadati</taxon>
        <taxon>Pseudomonadota</taxon>
        <taxon>Gammaproteobacteria</taxon>
        <taxon>Thiotrichales</taxon>
        <taxon>Thiotrichaceae</taxon>
        <taxon>Cocleimonas</taxon>
    </lineage>
</organism>
<keyword evidence="2 5" id="KW-0238">DNA-binding</keyword>
<dbReference type="PANTHER" id="PTHR46796">
    <property type="entry name" value="HTH-TYPE TRANSCRIPTIONAL ACTIVATOR RHAS-RELATED"/>
    <property type="match status" value="1"/>
</dbReference>
<dbReference type="Pfam" id="PF06719">
    <property type="entry name" value="AraC_N"/>
    <property type="match status" value="1"/>
</dbReference>
<keyword evidence="6" id="KW-1185">Reference proteome</keyword>
<dbReference type="InterPro" id="IPR018060">
    <property type="entry name" value="HTH_AraC"/>
</dbReference>
<dbReference type="GO" id="GO:0003700">
    <property type="term" value="F:DNA-binding transcription factor activity"/>
    <property type="evidence" value="ECO:0007669"/>
    <property type="project" value="InterPro"/>
</dbReference>
<dbReference type="Gene3D" id="1.10.10.60">
    <property type="entry name" value="Homeodomain-like"/>
    <property type="match status" value="1"/>
</dbReference>
<comment type="caution">
    <text evidence="5">The sequence shown here is derived from an EMBL/GenBank/DDBJ whole genome shotgun (WGS) entry which is preliminary data.</text>
</comment>
<sequence>MEMKQLKRLRTPRTLIENRISFAGPSSEVSIYDTYESAKRVRLDAGELLFCGMMTGRKIMHSPNEPKGQEFLPHESFIMAPGEVVAIDFPDARRDQPTTCLTVEISKDKVSRVSQRLSDSIPMLESANDWQFGCPVLHTHHSSETQRLLNRLTKLFTENHPDRDTLIDLNVSELIIRMLRHKTRDFLLTYCSKDPEANSLIAALDWINSTLSKPLDIDQLCRHAGMSRSRLYVEFKEKLGCSPVELQQQLRLKRAAERIRDGESITAISYDLGFNNPSHFCYRFKNFFGCTATEYKLRGNEEDIKSLS</sequence>
<evidence type="ECO:0000256" key="2">
    <source>
        <dbReference type="ARBA" id="ARBA00023125"/>
    </source>
</evidence>
<feature type="domain" description="HTH araC/xylS-type" evidence="4">
    <location>
        <begin position="201"/>
        <end position="298"/>
    </location>
</feature>
<keyword evidence="3" id="KW-0804">Transcription</keyword>
<gene>
    <name evidence="5" type="ORF">EV695_2614</name>
</gene>
<accession>A0A4V2P874</accession>
<protein>
    <submittedName>
        <fullName evidence="5">AraC-like DNA-binding protein</fullName>
    </submittedName>
</protein>
<dbReference type="SMART" id="SM00342">
    <property type="entry name" value="HTH_ARAC"/>
    <property type="match status" value="1"/>
</dbReference>
<dbReference type="Pfam" id="PF12833">
    <property type="entry name" value="HTH_18"/>
    <property type="match status" value="1"/>
</dbReference>
<dbReference type="PANTHER" id="PTHR46796:SF13">
    <property type="entry name" value="HTH-TYPE TRANSCRIPTIONAL ACTIVATOR RHAS"/>
    <property type="match status" value="1"/>
</dbReference>
<dbReference type="EMBL" id="SMFQ01000004">
    <property type="protein sequence ID" value="TCJ84655.1"/>
    <property type="molecule type" value="Genomic_DNA"/>
</dbReference>
<dbReference type="PROSITE" id="PS00041">
    <property type="entry name" value="HTH_ARAC_FAMILY_1"/>
    <property type="match status" value="1"/>
</dbReference>
<dbReference type="SUPFAM" id="SSF46689">
    <property type="entry name" value="Homeodomain-like"/>
    <property type="match status" value="2"/>
</dbReference>
<dbReference type="InterPro" id="IPR009057">
    <property type="entry name" value="Homeodomain-like_sf"/>
</dbReference>
<dbReference type="InterPro" id="IPR050204">
    <property type="entry name" value="AraC_XylS_family_regulators"/>
</dbReference>
<dbReference type="InterPro" id="IPR009594">
    <property type="entry name" value="Tscrpt_reg_HTH_AraC_N"/>
</dbReference>
<dbReference type="GO" id="GO:0043565">
    <property type="term" value="F:sequence-specific DNA binding"/>
    <property type="evidence" value="ECO:0007669"/>
    <property type="project" value="InterPro"/>
</dbReference>
<dbReference type="Proteomes" id="UP000294887">
    <property type="component" value="Unassembled WGS sequence"/>
</dbReference>
<evidence type="ECO:0000313" key="6">
    <source>
        <dbReference type="Proteomes" id="UP000294887"/>
    </source>
</evidence>
<name>A0A4V2P874_9GAMM</name>
<evidence type="ECO:0000256" key="3">
    <source>
        <dbReference type="ARBA" id="ARBA00023163"/>
    </source>
</evidence>
<dbReference type="AlphaFoldDB" id="A0A4V2P874"/>
<dbReference type="PROSITE" id="PS01124">
    <property type="entry name" value="HTH_ARAC_FAMILY_2"/>
    <property type="match status" value="1"/>
</dbReference>